<gene>
    <name evidence="1" type="ORF">AUC43_15225</name>
</gene>
<accession>A0A0U4BRG5</accession>
<dbReference type="KEGG" id="hyg:AUC43_15225"/>
<name>A0A0U4BRG5_9BACT</name>
<dbReference type="Proteomes" id="UP000059542">
    <property type="component" value="Chromosome"/>
</dbReference>
<dbReference type="AlphaFoldDB" id="A0A0U4BRG5"/>
<sequence>MVFFKFLYNRTRGISDGRINADAFVQMHWQHMEELFSANKIKAYRDFMVEHELIEVQNAHAFSKTSTRYRVHPRCTRPLDLFDFSAPAYTRVAVTSPRAIRANQAYKQFKFEEMLSRLPAPYNVLAPLMRHIEVVNDAPEARAILDALHNNPKYKDKYEFDAQLEAIKSRETEYYFACNFGRRFHSQYTSLKKELRQLLRFPGCNEVMAELDIVNSQPWITSIVDEALVKKYVPEAYEEVKHILNSAYTKAADFNAYRLLCANGTVYERWMELLVEHIGDDWRAQIIALDAEYNYEDSDAQDVEIDDRSLSKILFFRVIFAKQEGTVMKNGKTAKLPENFSILNDAFKAEWPSVWQFFAAIKKTRLTCNNSKKEGAHSNLALLMQRIESSIMQAFLIKCLENGINDIVPIYDGALVKQADLAFAKELFLEVVQESGAQTEPRVKG</sequence>
<proteinExistence type="predicted"/>
<reference evidence="1 2" key="1">
    <citation type="submission" date="2015-12" db="EMBL/GenBank/DDBJ databases">
        <authorList>
            <person name="Shamseldin A."/>
            <person name="Moawad H."/>
            <person name="Abd El-Rahim W.M."/>
            <person name="Sadowsky M.J."/>
        </authorList>
    </citation>
    <scope>NUCLEOTIDE SEQUENCE [LARGE SCALE GENOMIC DNA]</scope>
    <source>
        <strain evidence="1 2">DG5B</strain>
    </source>
</reference>
<evidence type="ECO:0000313" key="1">
    <source>
        <dbReference type="EMBL" id="ALW86314.1"/>
    </source>
</evidence>
<protein>
    <submittedName>
        <fullName evidence="1">Uncharacterized protein</fullName>
    </submittedName>
</protein>
<evidence type="ECO:0000313" key="2">
    <source>
        <dbReference type="Proteomes" id="UP000059542"/>
    </source>
</evidence>
<organism evidence="1 2">
    <name type="scientific">Hymenobacter sedentarius</name>
    <dbReference type="NCBI Taxonomy" id="1411621"/>
    <lineage>
        <taxon>Bacteria</taxon>
        <taxon>Pseudomonadati</taxon>
        <taxon>Bacteroidota</taxon>
        <taxon>Cytophagia</taxon>
        <taxon>Cytophagales</taxon>
        <taxon>Hymenobacteraceae</taxon>
        <taxon>Hymenobacter</taxon>
    </lineage>
</organism>
<keyword evidence="2" id="KW-1185">Reference proteome</keyword>
<dbReference type="EMBL" id="CP013909">
    <property type="protein sequence ID" value="ALW86314.1"/>
    <property type="molecule type" value="Genomic_DNA"/>
</dbReference>